<dbReference type="AlphaFoldDB" id="A0AAD5T6Q4"/>
<dbReference type="GO" id="GO:0006203">
    <property type="term" value="P:dGTP catabolic process"/>
    <property type="evidence" value="ECO:0007669"/>
    <property type="project" value="TreeGrafter"/>
</dbReference>
<keyword evidence="4" id="KW-1185">Reference proteome</keyword>
<dbReference type="Gene3D" id="1.10.3210.10">
    <property type="entry name" value="Hypothetical protein af1432"/>
    <property type="match status" value="1"/>
</dbReference>
<dbReference type="Pfam" id="PF01966">
    <property type="entry name" value="HD"/>
    <property type="match status" value="1"/>
</dbReference>
<dbReference type="Proteomes" id="UP001211907">
    <property type="component" value="Unassembled WGS sequence"/>
</dbReference>
<dbReference type="InterPro" id="IPR050135">
    <property type="entry name" value="dGTPase-like"/>
</dbReference>
<dbReference type="PANTHER" id="PTHR11373">
    <property type="entry name" value="DEOXYNUCLEOSIDE TRIPHOSPHATE TRIPHOSPHOHYDROLASE"/>
    <property type="match status" value="1"/>
</dbReference>
<dbReference type="SMART" id="SM00471">
    <property type="entry name" value="HDc"/>
    <property type="match status" value="1"/>
</dbReference>
<proteinExistence type="predicted"/>
<dbReference type="SUPFAM" id="SSF109604">
    <property type="entry name" value="HD-domain/PDEase-like"/>
    <property type="match status" value="1"/>
</dbReference>
<dbReference type="GO" id="GO:0008832">
    <property type="term" value="F:dGTPase activity"/>
    <property type="evidence" value="ECO:0007669"/>
    <property type="project" value="TreeGrafter"/>
</dbReference>
<sequence>MTNFSKFVTDPVHDQMRVDGVCWAFIDTTQFQRLRDLKQLGSAYFVFPGAAHNRFEHSLGVAHLAGELVRHLRDEQPDLEIDAIDVKCVTLAGLTHDLGHGPFSHIFDSHVIPRLRPDKFWSHEIASEAMLEHLVTENGLTDEQCSDEELKFIKSLIRGSEDISSSQSHKQSRRSGKMFLFDIVNNKRNSVDVDKFDYIARDSMYLGVETKFNHMRSIKFSRVIDDQICWNSNHAFDICRFTLTSSVTGVGKAIELMLTDALCLADPFLQFSTAIDSPEEYTYLTDAILKEIERSRAPELKASQKILKRIRDRDLYRLADAYLLPVVMFDRVTKKNFTVAKVLEFADASERKRLNEDFIHAEYLALDWCFGTENPIDRCGFFTKYEPNCKINLNRSSISHLIPTNPREVSLRIFVKDESIRTLVQKIFRRFIAELGRVYPTTVTATVLSQDIVNGNNLNLDFNTSNNGNYNSNKSLRVDQQFHPLPSATHILSDMAKNTGFDDDDSFAAEEQFSTPVKRNRDYTGENNSDFWNPGNNVVKEDRPLVIHNNLSISISEHNHSDSVKHSNNDDGNGSKWIEGISDGNNLPQNYNEAFRKQSPQKKRTIH</sequence>
<name>A0AAD5T6Q4_9FUNG</name>
<feature type="domain" description="HD" evidence="2">
    <location>
        <begin position="54"/>
        <end position="199"/>
    </location>
</feature>
<dbReference type="PANTHER" id="PTHR11373:SF4">
    <property type="entry name" value="DEOXYNUCLEOSIDE TRIPHOSPHATE TRIPHOSPHOHYDROLASE SAMHD1"/>
    <property type="match status" value="1"/>
</dbReference>
<reference evidence="3" key="1">
    <citation type="submission" date="2020-05" db="EMBL/GenBank/DDBJ databases">
        <title>Phylogenomic resolution of chytrid fungi.</title>
        <authorList>
            <person name="Stajich J.E."/>
            <person name="Amses K."/>
            <person name="Simmons R."/>
            <person name="Seto K."/>
            <person name="Myers J."/>
            <person name="Bonds A."/>
            <person name="Quandt C.A."/>
            <person name="Barry K."/>
            <person name="Liu P."/>
            <person name="Grigoriev I."/>
            <person name="Longcore J.E."/>
            <person name="James T.Y."/>
        </authorList>
    </citation>
    <scope>NUCLEOTIDE SEQUENCE</scope>
    <source>
        <strain evidence="3">JEL0513</strain>
    </source>
</reference>
<feature type="compositionally biased region" description="Basic and acidic residues" evidence="1">
    <location>
        <begin position="558"/>
        <end position="569"/>
    </location>
</feature>
<dbReference type="GO" id="GO:0005634">
    <property type="term" value="C:nucleus"/>
    <property type="evidence" value="ECO:0007669"/>
    <property type="project" value="TreeGrafter"/>
</dbReference>
<feature type="region of interest" description="Disordered" evidence="1">
    <location>
        <begin position="511"/>
        <end position="536"/>
    </location>
</feature>
<dbReference type="EMBL" id="JADGJH010000772">
    <property type="protein sequence ID" value="KAJ3122936.1"/>
    <property type="molecule type" value="Genomic_DNA"/>
</dbReference>
<accession>A0AAD5T6Q4</accession>
<evidence type="ECO:0000313" key="3">
    <source>
        <dbReference type="EMBL" id="KAJ3122936.1"/>
    </source>
</evidence>
<gene>
    <name evidence="3" type="primary">SAMHD1</name>
    <name evidence="3" type="ORF">HK100_011790</name>
</gene>
<evidence type="ECO:0000259" key="2">
    <source>
        <dbReference type="PROSITE" id="PS51831"/>
    </source>
</evidence>
<evidence type="ECO:0000313" key="4">
    <source>
        <dbReference type="Proteomes" id="UP001211907"/>
    </source>
</evidence>
<feature type="region of interest" description="Disordered" evidence="1">
    <location>
        <begin position="558"/>
        <end position="607"/>
    </location>
</feature>
<dbReference type="InterPro" id="IPR006674">
    <property type="entry name" value="HD_domain"/>
</dbReference>
<feature type="compositionally biased region" description="Polar residues" evidence="1">
    <location>
        <begin position="583"/>
        <end position="592"/>
    </location>
</feature>
<protein>
    <submittedName>
        <fullName evidence="3">SAM domain and HD</fullName>
    </submittedName>
</protein>
<comment type="caution">
    <text evidence="3">The sequence shown here is derived from an EMBL/GenBank/DDBJ whole genome shotgun (WGS) entry which is preliminary data.</text>
</comment>
<evidence type="ECO:0000256" key="1">
    <source>
        <dbReference type="SAM" id="MobiDB-lite"/>
    </source>
</evidence>
<dbReference type="PROSITE" id="PS51831">
    <property type="entry name" value="HD"/>
    <property type="match status" value="1"/>
</dbReference>
<feature type="compositionally biased region" description="Polar residues" evidence="1">
    <location>
        <begin position="525"/>
        <end position="536"/>
    </location>
</feature>
<dbReference type="CDD" id="cd00077">
    <property type="entry name" value="HDc"/>
    <property type="match status" value="1"/>
</dbReference>
<organism evidence="3 4">
    <name type="scientific">Physocladia obscura</name>
    <dbReference type="NCBI Taxonomy" id="109957"/>
    <lineage>
        <taxon>Eukaryota</taxon>
        <taxon>Fungi</taxon>
        <taxon>Fungi incertae sedis</taxon>
        <taxon>Chytridiomycota</taxon>
        <taxon>Chytridiomycota incertae sedis</taxon>
        <taxon>Chytridiomycetes</taxon>
        <taxon>Chytridiales</taxon>
        <taxon>Chytriomycetaceae</taxon>
        <taxon>Physocladia</taxon>
    </lineage>
</organism>
<dbReference type="Gene3D" id="3.30.70.2760">
    <property type="match status" value="1"/>
</dbReference>
<dbReference type="InterPro" id="IPR003607">
    <property type="entry name" value="HD/PDEase_dom"/>
</dbReference>